<feature type="non-terminal residue" evidence="1">
    <location>
        <position position="73"/>
    </location>
</feature>
<dbReference type="EMBL" id="UOES01000079">
    <property type="protein sequence ID" value="VAW26260.1"/>
    <property type="molecule type" value="Genomic_DNA"/>
</dbReference>
<organism evidence="1">
    <name type="scientific">hydrothermal vent metagenome</name>
    <dbReference type="NCBI Taxonomy" id="652676"/>
    <lineage>
        <taxon>unclassified sequences</taxon>
        <taxon>metagenomes</taxon>
        <taxon>ecological metagenomes</taxon>
    </lineage>
</organism>
<reference evidence="1" key="1">
    <citation type="submission" date="2018-06" db="EMBL/GenBank/DDBJ databases">
        <authorList>
            <person name="Zhirakovskaya E."/>
        </authorList>
    </citation>
    <scope>NUCLEOTIDE SEQUENCE</scope>
</reference>
<gene>
    <name evidence="1" type="ORF">MNBD_BACTEROID06-589</name>
</gene>
<dbReference type="AlphaFoldDB" id="A0A3B0UB08"/>
<sequence>MSTSVVAQNSNDDYTIENIWGITKNTASGLIGGVVFKKSFRNTSSGFTTYGLELVNFKHPAQQKWITGTGNSF</sequence>
<evidence type="ECO:0000313" key="1">
    <source>
        <dbReference type="EMBL" id="VAW26260.1"/>
    </source>
</evidence>
<protein>
    <submittedName>
        <fullName evidence="1">Uncharacterized protein</fullName>
    </submittedName>
</protein>
<proteinExistence type="predicted"/>
<accession>A0A3B0UB08</accession>
<name>A0A3B0UB08_9ZZZZ</name>